<evidence type="ECO:0000313" key="1">
    <source>
        <dbReference type="EMBL" id="MFD1547708.1"/>
    </source>
</evidence>
<organism evidence="1 2">
    <name type="scientific">Nonomuraea guangzhouensis</name>
    <dbReference type="NCBI Taxonomy" id="1291555"/>
    <lineage>
        <taxon>Bacteria</taxon>
        <taxon>Bacillati</taxon>
        <taxon>Actinomycetota</taxon>
        <taxon>Actinomycetes</taxon>
        <taxon>Streptosporangiales</taxon>
        <taxon>Streptosporangiaceae</taxon>
        <taxon>Nonomuraea</taxon>
    </lineage>
</organism>
<dbReference type="EMBL" id="JBHUCM010000082">
    <property type="protein sequence ID" value="MFD1547708.1"/>
    <property type="molecule type" value="Genomic_DNA"/>
</dbReference>
<sequence>MTDIRPIRRIHHGPFIDWALHDDGYASEFLAGYQATMKWFAEGAYVAEAEELADIYLSNRPGGPNYAAGSSIYVNADSFPSLLMCMNGRDGVYERKYGQRLPVKDGKALTAEFVEDYGGDPSEWAFPARTFYINPTLPFHDGLLTAVGHLLRRT</sequence>
<dbReference type="RefSeq" id="WP_219539148.1">
    <property type="nucleotide sequence ID" value="NZ_JAHKRM010000054.1"/>
</dbReference>
<evidence type="ECO:0000313" key="2">
    <source>
        <dbReference type="Proteomes" id="UP001597097"/>
    </source>
</evidence>
<gene>
    <name evidence="1" type="ORF">ACFSJ0_62520</name>
</gene>
<dbReference type="Proteomes" id="UP001597097">
    <property type="component" value="Unassembled WGS sequence"/>
</dbReference>
<protein>
    <submittedName>
        <fullName evidence="1">Uncharacterized protein</fullName>
    </submittedName>
</protein>
<keyword evidence="2" id="KW-1185">Reference proteome</keyword>
<proteinExistence type="predicted"/>
<accession>A0ABW4GZE3</accession>
<reference evidence="2" key="1">
    <citation type="journal article" date="2019" name="Int. J. Syst. Evol. Microbiol.">
        <title>The Global Catalogue of Microorganisms (GCM) 10K type strain sequencing project: providing services to taxonomists for standard genome sequencing and annotation.</title>
        <authorList>
            <consortium name="The Broad Institute Genomics Platform"/>
            <consortium name="The Broad Institute Genome Sequencing Center for Infectious Disease"/>
            <person name="Wu L."/>
            <person name="Ma J."/>
        </authorList>
    </citation>
    <scope>NUCLEOTIDE SEQUENCE [LARGE SCALE GENOMIC DNA]</scope>
    <source>
        <strain evidence="2">CGMCC 1.15399</strain>
    </source>
</reference>
<name>A0ABW4GZE3_9ACTN</name>
<comment type="caution">
    <text evidence="1">The sequence shown here is derived from an EMBL/GenBank/DDBJ whole genome shotgun (WGS) entry which is preliminary data.</text>
</comment>